<feature type="non-terminal residue" evidence="7">
    <location>
        <position position="492"/>
    </location>
</feature>
<dbReference type="PANTHER" id="PTHR12933">
    <property type="entry name" value="ORF PROTEIN-RELATED"/>
    <property type="match status" value="1"/>
</dbReference>
<dbReference type="PANTHER" id="PTHR12933:SF0">
    <property type="entry name" value="U3 SMALL NUCLEOLAR RNA-ASSOCIATED PROTEIN 25 HOMOLOG"/>
    <property type="match status" value="1"/>
</dbReference>
<evidence type="ECO:0000256" key="1">
    <source>
        <dbReference type="ARBA" id="ARBA00004604"/>
    </source>
</evidence>
<reference evidence="7 8" key="1">
    <citation type="journal article" date="2004" name="Science">
        <title>The genome of the diatom Thalassiosira pseudonana: ecology, evolution, and metabolism.</title>
        <authorList>
            <person name="Armbrust E.V."/>
            <person name="Berges J.A."/>
            <person name="Bowler C."/>
            <person name="Green B.R."/>
            <person name="Martinez D."/>
            <person name="Putnam N.H."/>
            <person name="Zhou S."/>
            <person name="Allen A.E."/>
            <person name="Apt K.E."/>
            <person name="Bechner M."/>
            <person name="Brzezinski M.A."/>
            <person name="Chaal B.K."/>
            <person name="Chiovitti A."/>
            <person name="Davis A.K."/>
            <person name="Demarest M.S."/>
            <person name="Detter J.C."/>
            <person name="Glavina T."/>
            <person name="Goodstein D."/>
            <person name="Hadi M.Z."/>
            <person name="Hellsten U."/>
            <person name="Hildebrand M."/>
            <person name="Jenkins B.D."/>
            <person name="Jurka J."/>
            <person name="Kapitonov V.V."/>
            <person name="Kroger N."/>
            <person name="Lau W.W."/>
            <person name="Lane T.W."/>
            <person name="Larimer F.W."/>
            <person name="Lippmeier J.C."/>
            <person name="Lucas S."/>
            <person name="Medina M."/>
            <person name="Montsant A."/>
            <person name="Obornik M."/>
            <person name="Parker M.S."/>
            <person name="Palenik B."/>
            <person name="Pazour G.J."/>
            <person name="Richardson P.M."/>
            <person name="Rynearson T.A."/>
            <person name="Saito M.A."/>
            <person name="Schwartz D.C."/>
            <person name="Thamatrakoln K."/>
            <person name="Valentin K."/>
            <person name="Vardi A."/>
            <person name="Wilkerson F.P."/>
            <person name="Rokhsar D.S."/>
        </authorList>
    </citation>
    <scope>NUCLEOTIDE SEQUENCE [LARGE SCALE GENOMIC DNA]</scope>
    <source>
        <strain evidence="7 8">CCMP1335</strain>
    </source>
</reference>
<comment type="subcellular location">
    <subcellularLocation>
        <location evidence="1">Nucleus</location>
        <location evidence="1">Nucleolus</location>
    </subcellularLocation>
</comment>
<evidence type="ECO:0000313" key="8">
    <source>
        <dbReference type="Proteomes" id="UP000001449"/>
    </source>
</evidence>
<dbReference type="GO" id="GO:0005730">
    <property type="term" value="C:nucleolus"/>
    <property type="evidence" value="ECO:0000318"/>
    <property type="project" value="GO_Central"/>
</dbReference>
<feature type="domain" description="UTP25 C-terminal" evidence="5">
    <location>
        <begin position="300"/>
        <end position="490"/>
    </location>
</feature>
<dbReference type="STRING" id="35128.B8C934"/>
<dbReference type="AlphaFoldDB" id="B8C934"/>
<keyword evidence="8" id="KW-1185">Reference proteome</keyword>
<dbReference type="EMBL" id="CM000646">
    <property type="protein sequence ID" value="EED89980.1"/>
    <property type="molecule type" value="Genomic_DNA"/>
</dbReference>
<dbReference type="InParanoid" id="B8C934"/>
<evidence type="ECO:0000259" key="6">
    <source>
        <dbReference type="Pfam" id="PF22916"/>
    </source>
</evidence>
<dbReference type="GeneID" id="7447023"/>
<feature type="region of interest" description="Disordered" evidence="4">
    <location>
        <begin position="90"/>
        <end position="113"/>
    </location>
</feature>
<dbReference type="Proteomes" id="UP000001449">
    <property type="component" value="Chromosome 10"/>
</dbReference>
<evidence type="ECO:0000256" key="2">
    <source>
        <dbReference type="ARBA" id="ARBA00009223"/>
    </source>
</evidence>
<dbReference type="GO" id="GO:0000462">
    <property type="term" value="P:maturation of SSU-rRNA from tricistronic rRNA transcript (SSU-rRNA, 5.8S rRNA, LSU-rRNA)"/>
    <property type="evidence" value="ECO:0000318"/>
    <property type="project" value="GO_Central"/>
</dbReference>
<dbReference type="GO" id="GO:0019843">
    <property type="term" value="F:rRNA binding"/>
    <property type="evidence" value="ECO:0000318"/>
    <property type="project" value="GO_Central"/>
</dbReference>
<dbReference type="InterPro" id="IPR053940">
    <property type="entry name" value="UTP25_NTPase-like"/>
</dbReference>
<evidence type="ECO:0008006" key="9">
    <source>
        <dbReference type="Google" id="ProtNLM"/>
    </source>
</evidence>
<dbReference type="GO" id="GO:0034511">
    <property type="term" value="F:U3 snoRNA binding"/>
    <property type="evidence" value="ECO:0000318"/>
    <property type="project" value="GO_Central"/>
</dbReference>
<feature type="domain" description="UTP25 NTP hydrolase-like" evidence="6">
    <location>
        <begin position="1"/>
        <end position="288"/>
    </location>
</feature>
<dbReference type="OMA" id="QNWAHLE"/>
<organism evidence="7 8">
    <name type="scientific">Thalassiosira pseudonana</name>
    <name type="common">Marine diatom</name>
    <name type="synonym">Cyclotella nana</name>
    <dbReference type="NCBI Taxonomy" id="35128"/>
    <lineage>
        <taxon>Eukaryota</taxon>
        <taxon>Sar</taxon>
        <taxon>Stramenopiles</taxon>
        <taxon>Ochrophyta</taxon>
        <taxon>Bacillariophyta</taxon>
        <taxon>Coscinodiscophyceae</taxon>
        <taxon>Thalassiosirophycidae</taxon>
        <taxon>Thalassiosirales</taxon>
        <taxon>Thalassiosiraceae</taxon>
        <taxon>Thalassiosira</taxon>
    </lineage>
</organism>
<accession>B8C934</accession>
<reference evidence="7 8" key="2">
    <citation type="journal article" date="2008" name="Nature">
        <title>The Phaeodactylum genome reveals the evolutionary history of diatom genomes.</title>
        <authorList>
            <person name="Bowler C."/>
            <person name="Allen A.E."/>
            <person name="Badger J.H."/>
            <person name="Grimwood J."/>
            <person name="Jabbari K."/>
            <person name="Kuo A."/>
            <person name="Maheswari U."/>
            <person name="Martens C."/>
            <person name="Maumus F."/>
            <person name="Otillar R.P."/>
            <person name="Rayko E."/>
            <person name="Salamov A."/>
            <person name="Vandepoele K."/>
            <person name="Beszteri B."/>
            <person name="Gruber A."/>
            <person name="Heijde M."/>
            <person name="Katinka M."/>
            <person name="Mock T."/>
            <person name="Valentin K."/>
            <person name="Verret F."/>
            <person name="Berges J.A."/>
            <person name="Brownlee C."/>
            <person name="Cadoret J.P."/>
            <person name="Chiovitti A."/>
            <person name="Choi C.J."/>
            <person name="Coesel S."/>
            <person name="De Martino A."/>
            <person name="Detter J.C."/>
            <person name="Durkin C."/>
            <person name="Falciatore A."/>
            <person name="Fournet J."/>
            <person name="Haruta M."/>
            <person name="Huysman M.J."/>
            <person name="Jenkins B.D."/>
            <person name="Jiroutova K."/>
            <person name="Jorgensen R.E."/>
            <person name="Joubert Y."/>
            <person name="Kaplan A."/>
            <person name="Kroger N."/>
            <person name="Kroth P.G."/>
            <person name="La Roche J."/>
            <person name="Lindquist E."/>
            <person name="Lommer M."/>
            <person name="Martin-Jezequel V."/>
            <person name="Lopez P.J."/>
            <person name="Lucas S."/>
            <person name="Mangogna M."/>
            <person name="McGinnis K."/>
            <person name="Medlin L.K."/>
            <person name="Montsant A."/>
            <person name="Oudot-Le Secq M.P."/>
            <person name="Napoli C."/>
            <person name="Obornik M."/>
            <person name="Parker M.S."/>
            <person name="Petit J.L."/>
            <person name="Porcel B.M."/>
            <person name="Poulsen N."/>
            <person name="Robison M."/>
            <person name="Rychlewski L."/>
            <person name="Rynearson T.A."/>
            <person name="Schmutz J."/>
            <person name="Shapiro H."/>
            <person name="Siaut M."/>
            <person name="Stanley M."/>
            <person name="Sussman M.R."/>
            <person name="Taylor A.R."/>
            <person name="Vardi A."/>
            <person name="von Dassow P."/>
            <person name="Vyverman W."/>
            <person name="Willis A."/>
            <person name="Wyrwicz L.S."/>
            <person name="Rokhsar D.S."/>
            <person name="Weissenbach J."/>
            <person name="Armbrust E.V."/>
            <person name="Green B.R."/>
            <person name="Van de Peer Y."/>
            <person name="Grigoriev I.V."/>
        </authorList>
    </citation>
    <scope>NUCLEOTIDE SEQUENCE [LARGE SCALE GENOMIC DNA]</scope>
    <source>
        <strain evidence="7 8">CCMP1335</strain>
    </source>
</reference>
<dbReference type="KEGG" id="tps:THAPSDRAFT_36434"/>
<evidence type="ECO:0000259" key="5">
    <source>
        <dbReference type="Pfam" id="PF06862"/>
    </source>
</evidence>
<gene>
    <name evidence="7" type="ORF">THAPSDRAFT_36434</name>
</gene>
<protein>
    <recommendedName>
        <fullName evidence="9">U3 small nucleolar RNA-associated protein 25</fullName>
    </recommendedName>
</protein>
<feature type="compositionally biased region" description="Basic and acidic residues" evidence="4">
    <location>
        <begin position="104"/>
        <end position="113"/>
    </location>
</feature>
<proteinExistence type="inferred from homology"/>
<dbReference type="PaxDb" id="35128-Thaps36434"/>
<evidence type="ECO:0000256" key="4">
    <source>
        <dbReference type="SAM" id="MobiDB-lite"/>
    </source>
</evidence>
<dbReference type="GO" id="GO:0032040">
    <property type="term" value="C:small-subunit processome"/>
    <property type="evidence" value="ECO:0000318"/>
    <property type="project" value="GO_Central"/>
</dbReference>
<dbReference type="HOGENOM" id="CLU_018705_3_1_1"/>
<dbReference type="RefSeq" id="XP_002292784.1">
    <property type="nucleotide sequence ID" value="XM_002292748.1"/>
</dbReference>
<sequence length="492" mass="56256">LHVLNHVLTSRTRVQRHNRRIKELTSSSNDVNSTSDNDLVDEGVDKWRDQGYTRSKVLILFPTRGTCWKFVQQMMQLLGDAAMIDNEERFDAEFGPPPPPDNEGSDKDEAETKKEARRLAVLKQKGQEWNELFGDDVSNDDDFKIGMSLTPNVTAGAAGVSVKLFSEFYHSDVILASPIGLKLATTTNEDGDDDDDRADVDFLSSIDVCIVARSDVLLMQNWDHVNGVLECLNQQPTQIADIDFSRVRNYFLEGEGENWRQLIVVAKFADPYILSTFRRYGKNIEGQMKMRRKVAADDASICNVMVRVKQVFQRVVCQTVSDAGTSRLRYFADHVLPKLMRLKQKHTLIYIPSYFDFVAVRNLLLKREANFVSVTEYARISEVSRGRARFHQGRKDIMLYTGRAHFFLRHKIKGARHVIFFGLPEYAEFYPDIVNMLNDGISDLEDEDATLMPMSCLSLFTKFDAHQLERIVDSGYTDRMVKGEKSSYMFCS</sequence>
<evidence type="ECO:0000313" key="7">
    <source>
        <dbReference type="EMBL" id="EED89980.1"/>
    </source>
</evidence>
<dbReference type="Pfam" id="PF22916">
    <property type="entry name" value="UTP25_NTPase-like"/>
    <property type="match status" value="1"/>
</dbReference>
<evidence type="ECO:0000256" key="3">
    <source>
        <dbReference type="ARBA" id="ARBA00023242"/>
    </source>
</evidence>
<dbReference type="eggNOG" id="KOG2340">
    <property type="taxonomic scope" value="Eukaryota"/>
</dbReference>
<dbReference type="Pfam" id="PF06862">
    <property type="entry name" value="Utp25_C"/>
    <property type="match status" value="1"/>
</dbReference>
<name>B8C934_THAPS</name>
<comment type="similarity">
    <text evidence="2">Belongs to the UTP25 family.</text>
</comment>
<dbReference type="InterPro" id="IPR053939">
    <property type="entry name" value="UTP25_C"/>
</dbReference>
<keyword evidence="3" id="KW-0539">Nucleus</keyword>
<dbReference type="InterPro" id="IPR010678">
    <property type="entry name" value="UTP25"/>
</dbReference>